<dbReference type="EMBL" id="JACBYQ010000001">
    <property type="protein sequence ID" value="NYE94831.1"/>
    <property type="molecule type" value="Genomic_DNA"/>
</dbReference>
<organism evidence="4 5">
    <name type="scientific">Psychromicrobium silvestre</name>
    <dbReference type="NCBI Taxonomy" id="1645614"/>
    <lineage>
        <taxon>Bacteria</taxon>
        <taxon>Bacillati</taxon>
        <taxon>Actinomycetota</taxon>
        <taxon>Actinomycetes</taxon>
        <taxon>Micrococcales</taxon>
        <taxon>Micrococcaceae</taxon>
        <taxon>Psychromicrobium</taxon>
    </lineage>
</organism>
<dbReference type="InterPro" id="IPR021478">
    <property type="entry name" value="DUF3131"/>
</dbReference>
<dbReference type="Gene3D" id="1.50.10.140">
    <property type="match status" value="1"/>
</dbReference>
<feature type="domain" description="DUF3131" evidence="3">
    <location>
        <begin position="68"/>
        <end position="215"/>
    </location>
</feature>
<evidence type="ECO:0000259" key="3">
    <source>
        <dbReference type="Pfam" id="PF11329"/>
    </source>
</evidence>
<reference evidence="4 5" key="1">
    <citation type="submission" date="2020-07" db="EMBL/GenBank/DDBJ databases">
        <title>Sequencing the genomes of 1000 actinobacteria strains.</title>
        <authorList>
            <person name="Klenk H.-P."/>
        </authorList>
    </citation>
    <scope>NUCLEOTIDE SEQUENCE [LARGE SCALE GENOMIC DNA]</scope>
    <source>
        <strain evidence="4 5">DSM 102047</strain>
    </source>
</reference>
<proteinExistence type="predicted"/>
<feature type="domain" description="Glycoamylase-like" evidence="2">
    <location>
        <begin position="321"/>
        <end position="513"/>
    </location>
</feature>
<comment type="caution">
    <text evidence="4">The sequence shown here is derived from an EMBL/GenBank/DDBJ whole genome shotgun (WGS) entry which is preliminary data.</text>
</comment>
<dbReference type="Proteomes" id="UP000521748">
    <property type="component" value="Unassembled WGS sequence"/>
</dbReference>
<evidence type="ECO:0000313" key="4">
    <source>
        <dbReference type="EMBL" id="NYE94831.1"/>
    </source>
</evidence>
<gene>
    <name evidence="4" type="ORF">FHU41_001052</name>
</gene>
<keyword evidence="5" id="KW-1185">Reference proteome</keyword>
<dbReference type="Pfam" id="PF10091">
    <property type="entry name" value="Glycoamylase"/>
    <property type="match status" value="1"/>
</dbReference>
<feature type="chain" id="PRO_5030632265" description="Glycoamylase-like domain-containing protein" evidence="1">
    <location>
        <begin position="36"/>
        <end position="540"/>
    </location>
</feature>
<evidence type="ECO:0000256" key="1">
    <source>
        <dbReference type="SAM" id="SignalP"/>
    </source>
</evidence>
<evidence type="ECO:0000259" key="2">
    <source>
        <dbReference type="Pfam" id="PF10091"/>
    </source>
</evidence>
<evidence type="ECO:0008006" key="6">
    <source>
        <dbReference type="Google" id="ProtNLM"/>
    </source>
</evidence>
<protein>
    <recommendedName>
        <fullName evidence="6">Glycoamylase-like domain-containing protein</fullName>
    </recommendedName>
</protein>
<sequence>MQNFSRRTLLTGTAALAGTVTAGIAAGVTAAPALAQEQAQKPAQTACPRPLAADRFFSQPQRRKLAVQWARDTWTSLVAMTDEHTGLPADNISQGLSAAERSGYTSPTNIGGYLWSTVVARELGIITAAESRQRLKQTLGTLGRMEKHEPSGMYYNWYDEATATKLTGWPGSGDPVQPFLSSVDNGWLAAALMVVRTADPSVSAQANRLLNKMNFASFYNPDARPEQHTGLIRGGFWVDKPSGVSVEGDYLGTGTPVYYTANHYDTTVSETRIVSYIGISRGQIPAESYFATWRTFPDGADWSWQEQKPVGQSRRYRGIDVYEGAYNYRGFRVVPGWGGSMFEALMPDMFVPEAEWAPKSWGVNHPLTVRAHREHGLEEAKYGYWGFSPASNPTGGYSEWGVDAVGLNSEGYFSDLERSNVDLGYPGSREATNPHPAFGDGVVTPHAAFLAMAHEPQEAFENLQKIQTVLKAYGKGGFYDAVAVKSGTIATRYLSLDQAMVMGSLGNVLAGNLIKRSFIRGEVSRIIPTVIGPEVFGAGV</sequence>
<dbReference type="InterPro" id="IPR006311">
    <property type="entry name" value="TAT_signal"/>
</dbReference>
<dbReference type="PROSITE" id="PS51318">
    <property type="entry name" value="TAT"/>
    <property type="match status" value="1"/>
</dbReference>
<dbReference type="InterPro" id="IPR019282">
    <property type="entry name" value="Glycoamylase-like_cons_dom"/>
</dbReference>
<evidence type="ECO:0000313" key="5">
    <source>
        <dbReference type="Proteomes" id="UP000521748"/>
    </source>
</evidence>
<dbReference type="AlphaFoldDB" id="A0A7Y9LSL4"/>
<accession>A0A7Y9LSL4</accession>
<keyword evidence="1" id="KW-0732">Signal</keyword>
<dbReference type="RefSeq" id="WP_179388546.1">
    <property type="nucleotide sequence ID" value="NZ_JACBYQ010000001.1"/>
</dbReference>
<dbReference type="Pfam" id="PF11329">
    <property type="entry name" value="DUF3131"/>
    <property type="match status" value="1"/>
</dbReference>
<name>A0A7Y9LSL4_9MICC</name>
<feature type="signal peptide" evidence="1">
    <location>
        <begin position="1"/>
        <end position="35"/>
    </location>
</feature>